<dbReference type="Proteomes" id="UP000274922">
    <property type="component" value="Unassembled WGS sequence"/>
</dbReference>
<organism evidence="4 5">
    <name type="scientific">Caulochytrium protostelioides</name>
    <dbReference type="NCBI Taxonomy" id="1555241"/>
    <lineage>
        <taxon>Eukaryota</taxon>
        <taxon>Fungi</taxon>
        <taxon>Fungi incertae sedis</taxon>
        <taxon>Chytridiomycota</taxon>
        <taxon>Chytridiomycota incertae sedis</taxon>
        <taxon>Chytridiomycetes</taxon>
        <taxon>Caulochytriales</taxon>
        <taxon>Caulochytriaceae</taxon>
        <taxon>Caulochytrium</taxon>
    </lineage>
</organism>
<dbReference type="GO" id="GO:0008270">
    <property type="term" value="F:zinc ion binding"/>
    <property type="evidence" value="ECO:0007669"/>
    <property type="project" value="UniProtKB-UniRule"/>
</dbReference>
<feature type="compositionally biased region" description="Low complexity" evidence="2">
    <location>
        <begin position="55"/>
        <end position="69"/>
    </location>
</feature>
<reference evidence="5" key="1">
    <citation type="journal article" date="2018" name="Nat. Microbiol.">
        <title>Leveraging single-cell genomics to expand the fungal tree of life.</title>
        <authorList>
            <person name="Ahrendt S.R."/>
            <person name="Quandt C.A."/>
            <person name="Ciobanu D."/>
            <person name="Clum A."/>
            <person name="Salamov A."/>
            <person name="Andreopoulos B."/>
            <person name="Cheng J.F."/>
            <person name="Woyke T."/>
            <person name="Pelin A."/>
            <person name="Henrissat B."/>
            <person name="Reynolds N.K."/>
            <person name="Benny G.L."/>
            <person name="Smith M.E."/>
            <person name="James T.Y."/>
            <person name="Grigoriev I.V."/>
        </authorList>
    </citation>
    <scope>NUCLEOTIDE SEQUENCE [LARGE SCALE GENOMIC DNA]</scope>
    <source>
        <strain evidence="5">ATCC 52028</strain>
    </source>
</reference>
<dbReference type="EMBL" id="ML014146">
    <property type="protein sequence ID" value="RKP02346.1"/>
    <property type="molecule type" value="Genomic_DNA"/>
</dbReference>
<keyword evidence="1" id="KW-0479">Metal-binding</keyword>
<evidence type="ECO:0000256" key="2">
    <source>
        <dbReference type="SAM" id="MobiDB-lite"/>
    </source>
</evidence>
<dbReference type="AlphaFoldDB" id="A0A4P9XAI2"/>
<sequence>MTSHAAKRHRLAAQKCADRLLVECDALDPTAPQSFTGPLPTAPAAAQWPWSPTLPTRASPTPSSPPSVRAAAVSADPTVVALRTAARANAQQDRSLASYLAEWRMAERPGPHYLSAAMRKVPGEPQPPHASHRVCELCGYESIYRCPDCTARTCSSACMANHSRTCLPHVPGKSDPIPRI</sequence>
<evidence type="ECO:0000313" key="4">
    <source>
        <dbReference type="EMBL" id="RKP02346.1"/>
    </source>
</evidence>
<feature type="region of interest" description="Disordered" evidence="2">
    <location>
        <begin position="35"/>
        <end position="69"/>
    </location>
</feature>
<proteinExistence type="predicted"/>
<dbReference type="Gene3D" id="3.30.60.190">
    <property type="match status" value="1"/>
</dbReference>
<evidence type="ECO:0000313" key="5">
    <source>
        <dbReference type="Proteomes" id="UP000274922"/>
    </source>
</evidence>
<keyword evidence="5" id="KW-1185">Reference proteome</keyword>
<evidence type="ECO:0000259" key="3">
    <source>
        <dbReference type="PROSITE" id="PS51083"/>
    </source>
</evidence>
<protein>
    <recommendedName>
        <fullName evidence="3">HIT-type domain-containing protein</fullName>
    </recommendedName>
</protein>
<keyword evidence="1" id="KW-0863">Zinc-finger</keyword>
<accession>A0A4P9XAI2</accession>
<keyword evidence="1" id="KW-0862">Zinc</keyword>
<name>A0A4P9XAI2_9FUNG</name>
<dbReference type="OrthoDB" id="272357at2759"/>
<dbReference type="Pfam" id="PF04438">
    <property type="entry name" value="zf-HIT"/>
    <property type="match status" value="1"/>
</dbReference>
<feature type="domain" description="HIT-type" evidence="3">
    <location>
        <begin position="135"/>
        <end position="166"/>
    </location>
</feature>
<dbReference type="SUPFAM" id="SSF144232">
    <property type="entry name" value="HIT/MYND zinc finger-like"/>
    <property type="match status" value="1"/>
</dbReference>
<dbReference type="PROSITE" id="PS51083">
    <property type="entry name" value="ZF_HIT"/>
    <property type="match status" value="1"/>
</dbReference>
<evidence type="ECO:0000256" key="1">
    <source>
        <dbReference type="PROSITE-ProRule" id="PRU00453"/>
    </source>
</evidence>
<dbReference type="InterPro" id="IPR007529">
    <property type="entry name" value="Znf_HIT"/>
</dbReference>
<gene>
    <name evidence="4" type="ORF">CXG81DRAFT_25037</name>
</gene>